<dbReference type="PANTHER" id="PTHR39596">
    <property type="match status" value="1"/>
</dbReference>
<dbReference type="InterPro" id="IPR010730">
    <property type="entry name" value="HET"/>
</dbReference>
<keyword evidence="3" id="KW-1185">Reference proteome</keyword>
<dbReference type="AlphaFoldDB" id="A0A395P0N0"/>
<comment type="caution">
    <text evidence="2">The sequence shown here is derived from an EMBL/GenBank/DDBJ whole genome shotgun (WGS) entry which is preliminary data.</text>
</comment>
<dbReference type="Proteomes" id="UP000266272">
    <property type="component" value="Unassembled WGS sequence"/>
</dbReference>
<dbReference type="EMBL" id="PXOA01000017">
    <property type="protein sequence ID" value="RFU81906.1"/>
    <property type="molecule type" value="Genomic_DNA"/>
</dbReference>
<dbReference type="Pfam" id="PF06985">
    <property type="entry name" value="HET"/>
    <property type="match status" value="1"/>
</dbReference>
<dbReference type="OrthoDB" id="2426273at2759"/>
<evidence type="ECO:0000313" key="2">
    <source>
        <dbReference type="EMBL" id="RFU81906.1"/>
    </source>
</evidence>
<evidence type="ECO:0000259" key="1">
    <source>
        <dbReference type="Pfam" id="PF06985"/>
    </source>
</evidence>
<protein>
    <submittedName>
        <fullName evidence="2">Het domain</fullName>
    </submittedName>
</protein>
<feature type="domain" description="Heterokaryon incompatibility" evidence="1">
    <location>
        <begin position="202"/>
        <end position="290"/>
    </location>
</feature>
<sequence>MLGLNEIKPGVHIIQDSVATEEILRLHQTCAPVANDGNRYVSAGIVLEAAQTVVERIQLAPDKRERLIYMRDCLQYTSLMMLSATNVEETVRYSICALGEYFSTGLFRVIAQSTPKIDVPVVGFSWHQSYMQSGAFQMDINTYQPSHMPDGCGCALIGIDERATALILHGTDTYPIIRFDQIGEGVDDFELIVEPYEPGVPYVALSHVWANGLGNPKANSLPRCQITRVAQLIASLQAQVEGETEYQTQYRIWIDTLCCPIELEGKLIALERIASVYRNASHVLVLDASLTAFDSQATHPAELLLRVYGASPWMRRLWTLQVSVPSDEPLCISTLMGLDTKYIAAAPSAETRMVRVWELLAKSLGGFSPRLLFYADEVLNTSGWRWAPRSLLGSSVKDPVIGIDERVLRLAENTDLQGIPTPLGLKVILPGCRLIPQPLVPGISLHPWPGAINPTEDQIIIHQEESGQWYRIIDWYRSKKLASWTDDERSAFDREQNNPLCREIDSGKCVLIYDETSRADGTLVACMAQIDEIHKDFKHASITTKELETGIRVHRLRTVIMSLLSNEEIRMMTVFRELAMAVAIDQETSNLLMMEDRDGEEWKSCMVKVKNKMKEVVAEAWNSNPELTQAVKNTIGIDMEGFMWAFIPKIFSHDVFIDEMPSEQIWFVD</sequence>
<dbReference type="STRING" id="490622.A0A395P0N0"/>
<name>A0A395P0N0_TRIAR</name>
<gene>
    <name evidence="2" type="ORF">TARUN_286</name>
</gene>
<proteinExistence type="predicted"/>
<organism evidence="2 3">
    <name type="scientific">Trichoderma arundinaceum</name>
    <dbReference type="NCBI Taxonomy" id="490622"/>
    <lineage>
        <taxon>Eukaryota</taxon>
        <taxon>Fungi</taxon>
        <taxon>Dikarya</taxon>
        <taxon>Ascomycota</taxon>
        <taxon>Pezizomycotina</taxon>
        <taxon>Sordariomycetes</taxon>
        <taxon>Hypocreomycetidae</taxon>
        <taxon>Hypocreales</taxon>
        <taxon>Hypocreaceae</taxon>
        <taxon>Trichoderma</taxon>
    </lineage>
</organism>
<reference evidence="2 3" key="1">
    <citation type="journal article" date="2018" name="PLoS Pathog.">
        <title>Evolution of structural diversity of trichothecenes, a family of toxins produced by plant pathogenic and entomopathogenic fungi.</title>
        <authorList>
            <person name="Proctor R.H."/>
            <person name="McCormick S.P."/>
            <person name="Kim H.S."/>
            <person name="Cardoza R.E."/>
            <person name="Stanley A.M."/>
            <person name="Lindo L."/>
            <person name="Kelly A."/>
            <person name="Brown D.W."/>
            <person name="Lee T."/>
            <person name="Vaughan M.M."/>
            <person name="Alexander N.J."/>
            <person name="Busman M."/>
            <person name="Gutierrez S."/>
        </authorList>
    </citation>
    <scope>NUCLEOTIDE SEQUENCE [LARGE SCALE GENOMIC DNA]</scope>
    <source>
        <strain evidence="2 3">IBT 40837</strain>
    </source>
</reference>
<accession>A0A395P0N0</accession>
<dbReference type="PANTHER" id="PTHR39596:SF2">
    <property type="entry name" value="HET DOMAIN PROTEIN (AFU_ORTHOLOGUE AFUA_1G17550)-RELATED"/>
    <property type="match status" value="1"/>
</dbReference>
<evidence type="ECO:0000313" key="3">
    <source>
        <dbReference type="Proteomes" id="UP000266272"/>
    </source>
</evidence>